<keyword evidence="2" id="KW-0732">Signal</keyword>
<evidence type="ECO:0000313" key="4">
    <source>
        <dbReference type="Proteomes" id="UP000673447"/>
    </source>
</evidence>
<name>A0A940X2U2_9GAMM</name>
<feature type="region of interest" description="Disordered" evidence="1">
    <location>
        <begin position="161"/>
        <end position="219"/>
    </location>
</feature>
<sequence>MRNRINTKLLWLGLALASVGGTASAQDYVFGWNPRSGDVWVDTSLNDINRYGSRYRDPFTDEMVRYYGAPRDLVTDLLVRQRWAPGDVYYACALAQIIGRPCRYVVDEWNRDHGQGWGAVAKRLGIKPGSAEFHRLKKGFVPSYDRWGRDIVLDAQLRRDYPNHGKAKGQGNASHGDHGQGNGGQHGKPDKGRGPGEAGGNGKGKNKGNGGNGKGHGKH</sequence>
<organism evidence="3 4">
    <name type="scientific">Pseudoxanthomonas helianthi</name>
    <dbReference type="NCBI Taxonomy" id="1453541"/>
    <lineage>
        <taxon>Bacteria</taxon>
        <taxon>Pseudomonadati</taxon>
        <taxon>Pseudomonadota</taxon>
        <taxon>Gammaproteobacteria</taxon>
        <taxon>Lysobacterales</taxon>
        <taxon>Lysobacteraceae</taxon>
        <taxon>Pseudoxanthomonas</taxon>
    </lineage>
</organism>
<keyword evidence="4" id="KW-1185">Reference proteome</keyword>
<evidence type="ECO:0000256" key="1">
    <source>
        <dbReference type="SAM" id="MobiDB-lite"/>
    </source>
</evidence>
<reference evidence="3" key="2">
    <citation type="submission" date="2021-03" db="EMBL/GenBank/DDBJ databases">
        <authorList>
            <person name="Cao W."/>
        </authorList>
    </citation>
    <scope>NUCLEOTIDE SEQUENCE</scope>
    <source>
        <strain evidence="3">110414</strain>
    </source>
</reference>
<dbReference type="EMBL" id="JAGKTC010000001">
    <property type="protein sequence ID" value="MBP3983218.1"/>
    <property type="molecule type" value="Genomic_DNA"/>
</dbReference>
<dbReference type="AlphaFoldDB" id="A0A940X2U2"/>
<feature type="chain" id="PRO_5037258926" evidence="2">
    <location>
        <begin position="26"/>
        <end position="219"/>
    </location>
</feature>
<gene>
    <name evidence="3" type="ORF">J5837_02180</name>
</gene>
<reference evidence="3" key="1">
    <citation type="journal article" date="2016" name="Int. J. Syst. Evol. Microbiol.">
        <title>Pseudoxanthomonas helianthi sp. nov., isolated from roots of Jerusalem artichoke (Helianthus tuberosus).</title>
        <authorList>
            <person name="Kittiwongwattana C."/>
            <person name="Thawai C."/>
        </authorList>
    </citation>
    <scope>NUCLEOTIDE SEQUENCE</scope>
    <source>
        <strain evidence="3">110414</strain>
    </source>
</reference>
<comment type="caution">
    <text evidence="3">The sequence shown here is derived from an EMBL/GenBank/DDBJ whole genome shotgun (WGS) entry which is preliminary data.</text>
</comment>
<proteinExistence type="predicted"/>
<feature type="signal peptide" evidence="2">
    <location>
        <begin position="1"/>
        <end position="25"/>
    </location>
</feature>
<protein>
    <submittedName>
        <fullName evidence="3">Uncharacterized protein</fullName>
    </submittedName>
</protein>
<evidence type="ECO:0000313" key="3">
    <source>
        <dbReference type="EMBL" id="MBP3983218.1"/>
    </source>
</evidence>
<dbReference type="RefSeq" id="WP_210535077.1">
    <property type="nucleotide sequence ID" value="NZ_JAGKTC010000001.1"/>
</dbReference>
<dbReference type="Proteomes" id="UP000673447">
    <property type="component" value="Unassembled WGS sequence"/>
</dbReference>
<accession>A0A940X2U2</accession>
<feature type="compositionally biased region" description="Gly residues" evidence="1">
    <location>
        <begin position="195"/>
        <end position="219"/>
    </location>
</feature>
<evidence type="ECO:0000256" key="2">
    <source>
        <dbReference type="SAM" id="SignalP"/>
    </source>
</evidence>